<comment type="caution">
    <text evidence="2">The sequence shown here is derived from an EMBL/GenBank/DDBJ whole genome shotgun (WGS) entry which is preliminary data.</text>
</comment>
<feature type="region of interest" description="Disordered" evidence="1">
    <location>
        <begin position="155"/>
        <end position="179"/>
    </location>
</feature>
<reference evidence="3" key="1">
    <citation type="journal article" date="2015" name="Nat. Genet.">
        <title>The genome and transcriptome of the zoonotic hookworm Ancylostoma ceylanicum identify infection-specific gene families.</title>
        <authorList>
            <person name="Schwarz E.M."/>
            <person name="Hu Y."/>
            <person name="Antoshechkin I."/>
            <person name="Miller M.M."/>
            <person name="Sternberg P.W."/>
            <person name="Aroian R.V."/>
        </authorList>
    </citation>
    <scope>NUCLEOTIDE SEQUENCE</scope>
    <source>
        <strain evidence="3">HY135</strain>
    </source>
</reference>
<keyword evidence="3" id="KW-1185">Reference proteome</keyword>
<name>A0A016TG20_9BILA</name>
<protein>
    <recommendedName>
        <fullName evidence="4">SCP domain-containing protein</fullName>
    </recommendedName>
</protein>
<dbReference type="SUPFAM" id="SSF55797">
    <property type="entry name" value="PR-1-like"/>
    <property type="match status" value="1"/>
</dbReference>
<dbReference type="Proteomes" id="UP000024635">
    <property type="component" value="Unassembled WGS sequence"/>
</dbReference>
<dbReference type="OrthoDB" id="10356431at2759"/>
<evidence type="ECO:0000313" key="3">
    <source>
        <dbReference type="Proteomes" id="UP000024635"/>
    </source>
</evidence>
<accession>A0A016TG20</accession>
<gene>
    <name evidence="2" type="primary">Acey_s0105.g3671</name>
    <name evidence="2" type="synonym">ASP-s0105.g3671</name>
    <name evidence="2" type="ORF">Y032_0105g3671</name>
</gene>
<dbReference type="AlphaFoldDB" id="A0A016TG20"/>
<dbReference type="InterPro" id="IPR035940">
    <property type="entry name" value="CAP_sf"/>
</dbReference>
<dbReference type="EMBL" id="JARK01001441">
    <property type="protein sequence ID" value="EYC01651.1"/>
    <property type="molecule type" value="Genomic_DNA"/>
</dbReference>
<evidence type="ECO:0008006" key="4">
    <source>
        <dbReference type="Google" id="ProtNLM"/>
    </source>
</evidence>
<feature type="compositionally biased region" description="Polar residues" evidence="1">
    <location>
        <begin position="160"/>
        <end position="179"/>
    </location>
</feature>
<dbReference type="Gene3D" id="3.40.33.10">
    <property type="entry name" value="CAP"/>
    <property type="match status" value="1"/>
</dbReference>
<dbReference type="CDD" id="cd05380">
    <property type="entry name" value="CAP_euk"/>
    <property type="match status" value="1"/>
</dbReference>
<sequence length="179" mass="19410">MCTGQTNMSSDPIRTLFVTLHNKHRSEIAKGAVIMGDGNKCRTAVHMWKLGYKCELETSAYRAAEGCYKGDSSTQGVDEVWHVFDTSPSDMNKAAEEVRLWNSKLVKLLKVIAGSHASGLDIRLALTERGSCQVFIVLLKKVDCVTAPSPRGLNDGCGESMSQMRGSSRSHSDSAAATL</sequence>
<evidence type="ECO:0000313" key="2">
    <source>
        <dbReference type="EMBL" id="EYC01651.1"/>
    </source>
</evidence>
<organism evidence="2 3">
    <name type="scientific">Ancylostoma ceylanicum</name>
    <dbReference type="NCBI Taxonomy" id="53326"/>
    <lineage>
        <taxon>Eukaryota</taxon>
        <taxon>Metazoa</taxon>
        <taxon>Ecdysozoa</taxon>
        <taxon>Nematoda</taxon>
        <taxon>Chromadorea</taxon>
        <taxon>Rhabditida</taxon>
        <taxon>Rhabditina</taxon>
        <taxon>Rhabditomorpha</taxon>
        <taxon>Strongyloidea</taxon>
        <taxon>Ancylostomatidae</taxon>
        <taxon>Ancylostomatinae</taxon>
        <taxon>Ancylostoma</taxon>
    </lineage>
</organism>
<evidence type="ECO:0000256" key="1">
    <source>
        <dbReference type="SAM" id="MobiDB-lite"/>
    </source>
</evidence>
<proteinExistence type="predicted"/>